<feature type="chain" id="PRO_5018180374" evidence="17">
    <location>
        <begin position="28"/>
        <end position="758"/>
    </location>
</feature>
<evidence type="ECO:0000256" key="8">
    <source>
        <dbReference type="ARBA" id="ARBA00023004"/>
    </source>
</evidence>
<evidence type="ECO:0000313" key="20">
    <source>
        <dbReference type="EMBL" id="RRH89151.1"/>
    </source>
</evidence>
<dbReference type="RefSeq" id="WP_124958515.1">
    <property type="nucleotide sequence ID" value="NZ_RQXU01000005.1"/>
</dbReference>
<feature type="signal peptide" evidence="17">
    <location>
        <begin position="1"/>
        <end position="27"/>
    </location>
</feature>
<evidence type="ECO:0000256" key="7">
    <source>
        <dbReference type="ARBA" id="ARBA00022729"/>
    </source>
</evidence>
<evidence type="ECO:0000313" key="21">
    <source>
        <dbReference type="Proteomes" id="UP000271590"/>
    </source>
</evidence>
<evidence type="ECO:0000256" key="12">
    <source>
        <dbReference type="ARBA" id="ARBA00023170"/>
    </source>
</evidence>
<dbReference type="PANTHER" id="PTHR32552">
    <property type="entry name" value="FERRICHROME IRON RECEPTOR-RELATED"/>
    <property type="match status" value="1"/>
</dbReference>
<feature type="domain" description="TonB-dependent receptor-like beta-barrel" evidence="18">
    <location>
        <begin position="267"/>
        <end position="724"/>
    </location>
</feature>
<dbReference type="InterPro" id="IPR012910">
    <property type="entry name" value="Plug_dom"/>
</dbReference>
<dbReference type="Gene3D" id="2.40.170.20">
    <property type="entry name" value="TonB-dependent receptor, beta-barrel domain"/>
    <property type="match status" value="1"/>
</dbReference>
<keyword evidence="8" id="KW-0408">Iron</keyword>
<dbReference type="InterPro" id="IPR010917">
    <property type="entry name" value="TonB_rcpt_CS"/>
</dbReference>
<evidence type="ECO:0000256" key="9">
    <source>
        <dbReference type="ARBA" id="ARBA00023065"/>
    </source>
</evidence>
<reference evidence="20 21" key="1">
    <citation type="submission" date="2018-11" db="EMBL/GenBank/DDBJ databases">
        <title>The genome of Variovorax sp T529.</title>
        <authorList>
            <person name="Gao J."/>
        </authorList>
    </citation>
    <scope>NUCLEOTIDE SEQUENCE [LARGE SCALE GENOMIC DNA]</scope>
    <source>
        <strain evidence="20 21">T529</strain>
    </source>
</reference>
<evidence type="ECO:0000256" key="11">
    <source>
        <dbReference type="ARBA" id="ARBA00023136"/>
    </source>
</evidence>
<keyword evidence="10 16" id="KW-0798">TonB box</keyword>
<dbReference type="NCBIfam" id="TIGR01783">
    <property type="entry name" value="TonB-siderophor"/>
    <property type="match status" value="1"/>
</dbReference>
<sequence length="758" mass="80228">MSAAPFPRLRPTVAASLLALHAVAALAQTTPAQPAPAVPAASPSSASTNGTLATVTVEASADASAEGLTKPYAGGQVARGGRVGILGNQDMMSTPFSSTSYTHELIQNQQARSVADVLQNDPTVRVARGFGNFQESYFIRGFIVNSDDIAYNGLYGLLPRQYISSELFERVEVFRGASAFLNGATPSGGGIGGNINLLPKRAPNEPLTQVTLGTASGSQAYAATDIARRFGPDQSVGVRLNAAHRDGGTSVDGEGVKLDVLSVGLDWRSRDARISADIGHQEHRLRSTRPNVTLGSGVAVVPRAPDNSTNFAQPWTYSYERDTFGSVRGEYDITPDITAWAAAGARNSYENNSLAGPTVSNGLTGAATMTRFDNTREDKVKTAEIGVRGKLRTGSVGHEWVLGYSYFDLEKKNAYGMGLGAGGTLNTGIYYPRSYFPPALTYLGNDLANPALNGTTTLKSLAIGDTLSFMDDRLRLTLGARHQTIETSDIGYRIVSNGRQTAAGGAVTSYDQSRTSPLAGIVFKANDQLSVYANYIEGLAQGETAPAQSGGQPVLNAGQQLRPYVSKQKEVGIKYDAGQVGGTLAFFSTEKPRAFVQGNYFSANGKDRHQGAELSVFGQVSKGLRLLGGVTWLDAKQKDTGSSITDGKRVIGVPKAQGSIGVEWDVPGVQGLSLDGRVVASGSSYANAANTLRVPGWTRMDIGARYVTEVRGKLLTLRARIENLADRNYWSSVGGYPGSGYLVLGAPRTFNLSATLEF</sequence>
<dbReference type="InterPro" id="IPR010105">
    <property type="entry name" value="TonB_sidphr_rcpt"/>
</dbReference>
<dbReference type="InterPro" id="IPR000531">
    <property type="entry name" value="Beta-barrel_TonB"/>
</dbReference>
<comment type="similarity">
    <text evidence="2 14 16">Belongs to the TonB-dependent receptor family.</text>
</comment>
<evidence type="ECO:0000259" key="18">
    <source>
        <dbReference type="Pfam" id="PF00593"/>
    </source>
</evidence>
<dbReference type="GO" id="GO:0015891">
    <property type="term" value="P:siderophore transport"/>
    <property type="evidence" value="ECO:0007669"/>
    <property type="project" value="InterPro"/>
</dbReference>
<evidence type="ECO:0000259" key="19">
    <source>
        <dbReference type="Pfam" id="PF07715"/>
    </source>
</evidence>
<evidence type="ECO:0000256" key="1">
    <source>
        <dbReference type="ARBA" id="ARBA00004571"/>
    </source>
</evidence>
<dbReference type="PROSITE" id="PS52016">
    <property type="entry name" value="TONB_DEPENDENT_REC_3"/>
    <property type="match status" value="1"/>
</dbReference>
<keyword evidence="7 17" id="KW-0732">Signal</keyword>
<keyword evidence="3 14" id="KW-0813">Transport</keyword>
<keyword evidence="11 14" id="KW-0472">Membrane</keyword>
<feature type="short sequence motif" description="TonB C-terminal box" evidence="15">
    <location>
        <begin position="741"/>
        <end position="758"/>
    </location>
</feature>
<keyword evidence="4 14" id="KW-1134">Transmembrane beta strand</keyword>
<dbReference type="GO" id="GO:0009279">
    <property type="term" value="C:cell outer membrane"/>
    <property type="evidence" value="ECO:0007669"/>
    <property type="project" value="UniProtKB-SubCell"/>
</dbReference>
<dbReference type="CDD" id="cd01347">
    <property type="entry name" value="ligand_gated_channel"/>
    <property type="match status" value="1"/>
</dbReference>
<dbReference type="Gene3D" id="2.170.130.10">
    <property type="entry name" value="TonB-dependent receptor, plug domain"/>
    <property type="match status" value="1"/>
</dbReference>
<dbReference type="InterPro" id="IPR036942">
    <property type="entry name" value="Beta-barrel_TonB_sf"/>
</dbReference>
<comment type="subcellular location">
    <subcellularLocation>
        <location evidence="1 14">Cell outer membrane</location>
        <topology evidence="1 14">Multi-pass membrane protein</topology>
    </subcellularLocation>
</comment>
<evidence type="ECO:0000256" key="14">
    <source>
        <dbReference type="PROSITE-ProRule" id="PRU01360"/>
    </source>
</evidence>
<dbReference type="PROSITE" id="PS01156">
    <property type="entry name" value="TONB_DEPENDENT_REC_2"/>
    <property type="match status" value="1"/>
</dbReference>
<feature type="domain" description="TonB-dependent receptor plug" evidence="19">
    <location>
        <begin position="91"/>
        <end position="189"/>
    </location>
</feature>
<gene>
    <name evidence="20" type="ORF">EH244_11435</name>
</gene>
<proteinExistence type="inferred from homology"/>
<dbReference type="AlphaFoldDB" id="A0A3P3ESA4"/>
<evidence type="ECO:0000256" key="4">
    <source>
        <dbReference type="ARBA" id="ARBA00022452"/>
    </source>
</evidence>
<comment type="caution">
    <text evidence="20">The sequence shown here is derived from an EMBL/GenBank/DDBJ whole genome shotgun (WGS) entry which is preliminary data.</text>
</comment>
<dbReference type="GO" id="GO:0015344">
    <property type="term" value="F:siderophore uptake transmembrane transporter activity"/>
    <property type="evidence" value="ECO:0007669"/>
    <property type="project" value="TreeGrafter"/>
</dbReference>
<keyword evidence="13 14" id="KW-0998">Cell outer membrane</keyword>
<dbReference type="SUPFAM" id="SSF56935">
    <property type="entry name" value="Porins"/>
    <property type="match status" value="1"/>
</dbReference>
<protein>
    <submittedName>
        <fullName evidence="20">TonB-dependent receptor</fullName>
    </submittedName>
</protein>
<evidence type="ECO:0000256" key="13">
    <source>
        <dbReference type="ARBA" id="ARBA00023237"/>
    </source>
</evidence>
<dbReference type="Pfam" id="PF07715">
    <property type="entry name" value="Plug"/>
    <property type="match status" value="1"/>
</dbReference>
<evidence type="ECO:0000256" key="15">
    <source>
        <dbReference type="PROSITE-ProRule" id="PRU10144"/>
    </source>
</evidence>
<keyword evidence="12 20" id="KW-0675">Receptor</keyword>
<dbReference type="InterPro" id="IPR037066">
    <property type="entry name" value="Plug_dom_sf"/>
</dbReference>
<dbReference type="PANTHER" id="PTHR32552:SF82">
    <property type="entry name" value="FCUA PROTEIN"/>
    <property type="match status" value="1"/>
</dbReference>
<evidence type="ECO:0000256" key="2">
    <source>
        <dbReference type="ARBA" id="ARBA00009810"/>
    </source>
</evidence>
<accession>A0A3P3ESA4</accession>
<evidence type="ECO:0000256" key="17">
    <source>
        <dbReference type="SAM" id="SignalP"/>
    </source>
</evidence>
<dbReference type="Pfam" id="PF00593">
    <property type="entry name" value="TonB_dep_Rec_b-barrel"/>
    <property type="match status" value="1"/>
</dbReference>
<name>A0A3P3ESA4_9BURK</name>
<keyword evidence="6 14" id="KW-0812">Transmembrane</keyword>
<evidence type="ECO:0000256" key="3">
    <source>
        <dbReference type="ARBA" id="ARBA00022448"/>
    </source>
</evidence>
<dbReference type="InterPro" id="IPR039426">
    <property type="entry name" value="TonB-dep_rcpt-like"/>
</dbReference>
<dbReference type="Proteomes" id="UP000271590">
    <property type="component" value="Unassembled WGS sequence"/>
</dbReference>
<keyword evidence="9" id="KW-0406">Ion transport</keyword>
<organism evidence="20 21">
    <name type="scientific">Variovorax beijingensis</name>
    <dbReference type="NCBI Taxonomy" id="2496117"/>
    <lineage>
        <taxon>Bacteria</taxon>
        <taxon>Pseudomonadati</taxon>
        <taxon>Pseudomonadota</taxon>
        <taxon>Betaproteobacteria</taxon>
        <taxon>Burkholderiales</taxon>
        <taxon>Comamonadaceae</taxon>
        <taxon>Variovorax</taxon>
    </lineage>
</organism>
<dbReference type="GO" id="GO:0038023">
    <property type="term" value="F:signaling receptor activity"/>
    <property type="evidence" value="ECO:0007669"/>
    <property type="project" value="InterPro"/>
</dbReference>
<evidence type="ECO:0000256" key="10">
    <source>
        <dbReference type="ARBA" id="ARBA00023077"/>
    </source>
</evidence>
<evidence type="ECO:0000256" key="5">
    <source>
        <dbReference type="ARBA" id="ARBA00022496"/>
    </source>
</evidence>
<dbReference type="EMBL" id="RQXU01000005">
    <property type="protein sequence ID" value="RRH89151.1"/>
    <property type="molecule type" value="Genomic_DNA"/>
</dbReference>
<keyword evidence="5" id="KW-0410">Iron transport</keyword>
<evidence type="ECO:0000256" key="6">
    <source>
        <dbReference type="ARBA" id="ARBA00022692"/>
    </source>
</evidence>
<evidence type="ECO:0000256" key="16">
    <source>
        <dbReference type="RuleBase" id="RU003357"/>
    </source>
</evidence>